<dbReference type="PROSITE" id="PS50893">
    <property type="entry name" value="ABC_TRANSPORTER_2"/>
    <property type="match status" value="2"/>
</dbReference>
<organism evidence="7 8">
    <name type="scientific">Nocardia iowensis</name>
    <dbReference type="NCBI Taxonomy" id="204891"/>
    <lineage>
        <taxon>Bacteria</taxon>
        <taxon>Bacillati</taxon>
        <taxon>Actinomycetota</taxon>
        <taxon>Actinomycetes</taxon>
        <taxon>Mycobacteriales</taxon>
        <taxon>Nocardiaceae</taxon>
        <taxon>Nocardia</taxon>
    </lineage>
</organism>
<name>A0ABX8S227_NOCIO</name>
<feature type="domain" description="ABC transporter" evidence="6">
    <location>
        <begin position="40"/>
        <end position="278"/>
    </location>
</feature>
<dbReference type="PANTHER" id="PTHR43776">
    <property type="entry name" value="TRANSPORT ATP-BINDING PROTEIN"/>
    <property type="match status" value="1"/>
</dbReference>
<evidence type="ECO:0000313" key="7">
    <source>
        <dbReference type="EMBL" id="QXN96010.1"/>
    </source>
</evidence>
<feature type="domain" description="ABC transporter" evidence="6">
    <location>
        <begin position="316"/>
        <end position="555"/>
    </location>
</feature>
<keyword evidence="2" id="KW-0813">Transport</keyword>
<keyword evidence="8" id="KW-1185">Reference proteome</keyword>
<sequence>MLDVQRAAKAPRGVAGGHCDEANNPARELGSARSAASVPVVVEELSVRGSAGQELFEPTSFQIAAGSISALTGPSGSGKTTLMRALLGQLPSGAARRTGSVSVAGHDVFALDPVARQHFRRTHVAYVGQDPGSALNPLMRVHGLLHEVAGHASRDTVIETLELVGLSAEHLRRRSGELSGGQQRRVALARALIRRTGVLILDEPLAGLHGSLRTDIARLLTEIAVERATAILLSGHDTATVHAIADNVIELGAGSAALLAANRPIVERDSTSDLLGESSSGGHRTTAARTTDDGLADTTGTSVPGSVAQVTEPFLLRAKGIGTAIAEREVLAGVDLELAPGSALAVVGASGAGKTTLARVIAGLHRAATGTLELRGTSVPVTTGRRTAHGRNGIQLVTQNPRSALNPRRTVAQTLGRPLRRIGKVPRRQLGQRVAELLASVELAPELAARYPHELSGGQRQRVALARALAAEPAVLICDEITSALDHATAASIMTLLDRIRADRRMGLLVISHDMGVVAAHCPRLVVLDHGRIVESGDTSAILAAPTHPATRALLG</sequence>
<dbReference type="InterPro" id="IPR017871">
    <property type="entry name" value="ABC_transporter-like_CS"/>
</dbReference>
<dbReference type="InterPro" id="IPR003593">
    <property type="entry name" value="AAA+_ATPase"/>
</dbReference>
<comment type="similarity">
    <text evidence="1">Belongs to the ABC transporter superfamily.</text>
</comment>
<dbReference type="PANTHER" id="PTHR43776:SF7">
    <property type="entry name" value="D,D-DIPEPTIDE TRANSPORT ATP-BINDING PROTEIN DDPF-RELATED"/>
    <property type="match status" value="1"/>
</dbReference>
<dbReference type="SMART" id="SM00382">
    <property type="entry name" value="AAA"/>
    <property type="match status" value="2"/>
</dbReference>
<evidence type="ECO:0000256" key="1">
    <source>
        <dbReference type="ARBA" id="ARBA00005417"/>
    </source>
</evidence>
<dbReference type="InterPro" id="IPR003439">
    <property type="entry name" value="ABC_transporter-like_ATP-bd"/>
</dbReference>
<evidence type="ECO:0000313" key="8">
    <source>
        <dbReference type="Proteomes" id="UP000694257"/>
    </source>
</evidence>
<dbReference type="EMBL" id="CP078145">
    <property type="protein sequence ID" value="QXN96010.1"/>
    <property type="molecule type" value="Genomic_DNA"/>
</dbReference>
<dbReference type="PROSITE" id="PS00211">
    <property type="entry name" value="ABC_TRANSPORTER_1"/>
    <property type="match status" value="2"/>
</dbReference>
<accession>A0ABX8S227</accession>
<evidence type="ECO:0000256" key="4">
    <source>
        <dbReference type="ARBA" id="ARBA00022840"/>
    </source>
</evidence>
<keyword evidence="3" id="KW-0547">Nucleotide-binding</keyword>
<reference evidence="7 8" key="1">
    <citation type="submission" date="2021-07" db="EMBL/GenBank/DDBJ databases">
        <title>Whole Genome Sequence of Nocardia Iowensis.</title>
        <authorList>
            <person name="Lamm A."/>
            <person name="Collins-Fairclough A.M."/>
            <person name="Bunk B."/>
            <person name="Sproer C."/>
        </authorList>
    </citation>
    <scope>NUCLEOTIDE SEQUENCE [LARGE SCALE GENOMIC DNA]</scope>
    <source>
        <strain evidence="7 8">NRRL 5646</strain>
    </source>
</reference>
<gene>
    <name evidence="7" type="ORF">KV110_36115</name>
</gene>
<evidence type="ECO:0000256" key="2">
    <source>
        <dbReference type="ARBA" id="ARBA00022448"/>
    </source>
</evidence>
<dbReference type="GO" id="GO:0005524">
    <property type="term" value="F:ATP binding"/>
    <property type="evidence" value="ECO:0007669"/>
    <property type="project" value="UniProtKB-KW"/>
</dbReference>
<dbReference type="Proteomes" id="UP000694257">
    <property type="component" value="Chromosome"/>
</dbReference>
<feature type="region of interest" description="Disordered" evidence="5">
    <location>
        <begin position="1"/>
        <end position="24"/>
    </location>
</feature>
<proteinExistence type="inferred from homology"/>
<protein>
    <submittedName>
        <fullName evidence="7">ATP-binding cassette domain-containing protein</fullName>
    </submittedName>
</protein>
<dbReference type="CDD" id="cd03257">
    <property type="entry name" value="ABC_NikE_OppD_transporters"/>
    <property type="match status" value="1"/>
</dbReference>
<dbReference type="Pfam" id="PF00005">
    <property type="entry name" value="ABC_tran"/>
    <property type="match status" value="2"/>
</dbReference>
<keyword evidence="4 7" id="KW-0067">ATP-binding</keyword>
<evidence type="ECO:0000259" key="6">
    <source>
        <dbReference type="PROSITE" id="PS50893"/>
    </source>
</evidence>
<feature type="region of interest" description="Disordered" evidence="5">
    <location>
        <begin position="270"/>
        <end position="303"/>
    </location>
</feature>
<dbReference type="InterPro" id="IPR050319">
    <property type="entry name" value="ABC_transp_ATP-bind"/>
</dbReference>
<evidence type="ECO:0000256" key="5">
    <source>
        <dbReference type="SAM" id="MobiDB-lite"/>
    </source>
</evidence>
<evidence type="ECO:0000256" key="3">
    <source>
        <dbReference type="ARBA" id="ARBA00022741"/>
    </source>
</evidence>